<dbReference type="GO" id="GO:0005739">
    <property type="term" value="C:mitochondrion"/>
    <property type="evidence" value="ECO:0007669"/>
    <property type="project" value="UniProtKB-SubCell"/>
</dbReference>
<proteinExistence type="inferred from homology"/>
<evidence type="ECO:0000256" key="4">
    <source>
        <dbReference type="ARBA" id="ARBA00007920"/>
    </source>
</evidence>
<dbReference type="InterPro" id="IPR052374">
    <property type="entry name" value="SERAC1"/>
</dbReference>
<gene>
    <name evidence="10" type="ORF">QBC34DRAFT_459505</name>
</gene>
<feature type="domain" description="DUF676" evidence="9">
    <location>
        <begin position="37"/>
        <end position="183"/>
    </location>
</feature>
<dbReference type="PANTHER" id="PTHR48182">
    <property type="entry name" value="PROTEIN SERAC1"/>
    <property type="match status" value="1"/>
</dbReference>
<evidence type="ECO:0000256" key="5">
    <source>
        <dbReference type="ARBA" id="ARBA00022824"/>
    </source>
</evidence>
<comment type="similarity">
    <text evidence="4">Belongs to the putative lipase ROG1 family.</text>
</comment>
<dbReference type="Pfam" id="PF13424">
    <property type="entry name" value="TPR_12"/>
    <property type="match status" value="1"/>
</dbReference>
<evidence type="ECO:0000256" key="8">
    <source>
        <dbReference type="SAM" id="MobiDB-lite"/>
    </source>
</evidence>
<dbReference type="InterPro" id="IPR007751">
    <property type="entry name" value="DUF676_lipase-like"/>
</dbReference>
<dbReference type="SUPFAM" id="SSF52540">
    <property type="entry name" value="P-loop containing nucleoside triphosphate hydrolases"/>
    <property type="match status" value="1"/>
</dbReference>
<dbReference type="GO" id="GO:0005783">
    <property type="term" value="C:endoplasmic reticulum"/>
    <property type="evidence" value="ECO:0007669"/>
    <property type="project" value="UniProtKB-SubCell"/>
</dbReference>
<dbReference type="SUPFAM" id="SSF48452">
    <property type="entry name" value="TPR-like"/>
    <property type="match status" value="2"/>
</dbReference>
<dbReference type="EMBL" id="MU865930">
    <property type="protein sequence ID" value="KAK4451012.1"/>
    <property type="molecule type" value="Genomic_DNA"/>
</dbReference>
<sequence length="957" mass="107335">MSSEQYAEPANTAPQATDACLQGLQILAQGVDSVVDIVAVHGLNGHYLTTWTADNDVLWLRDLLPSDIPKARIYSWGYDARTHGASHLSLQYLYDHALDLVSALCRKRKLSNTMERPIIFVAHSLGGLVVKSALIHADAARQEALDDHRAIKISTYGIIFMGTPHQGSNAADLGSFLVNVASMFVPTNDRILKHLKRDSEWLQQQLGQFGPISRDFVTKFEYESYETPTRGPSISIVPRSSAVVPGQANAEVFSLNADHNGMVKYRSSNDGNYTTILEHLQIMAKDAPEVIRLRWEIEERVDTARGTGAIFAVEFALPDVVEVPNFVARSEELAEIHLALEDHQELRKTVIVHGLGGMGKTQISAQYAKLHHEDYSAIFWMNAKDDTSLKQSYHKAANHILQSHSAHSTLKHAVESDDPNVAVQEVKLWLNKPGNNHWLMIFDNYDTPPPQKQHHEIPSAPKQHHDNLDETSGTGIGNDANTGYDIQPFMPETHHGALEKLRNVNDSLRILSDTSRRQNLTRGSDMAGAVSLAEELDGLPLALATAGAYLRNVTTKWLQLQESSPFVRIWHDPEQKNHVSAMLLCLWAYFDNEDVWFENMGWLRELAYDVLGFNTAVRLLCEYGLVEPSTSTEQDGQAGSPGYSMHALHCVAILSLNVNVDGYGKPSVWQLRRRLLRPARECYTRLTNKDEKLQLGKFYRKGGRLGKAKAMFQRVLDRKDITDYWHSMAWTEAMESMAFILQDERQFASAEKIHRSRIEWYEIVEGSGHPMTCQAILDLGFCYTKQGRLEDAERMVRIAAEGFERTLGPGDMFTLNALVTLAELRKWQSFLADAEQLYIRVVQGYESTWGLEHSITLKSIVKLGLLYNERGHFSKAEGLFKRALQGVEKINGPDNLETLNTALRLAMVQANQGNFDEAEKGYKQILQELQTASLARLGKKGEREGGASQGLAKELES</sequence>
<dbReference type="GO" id="GO:0016020">
    <property type="term" value="C:membrane"/>
    <property type="evidence" value="ECO:0007669"/>
    <property type="project" value="UniProtKB-SubCell"/>
</dbReference>
<keyword evidence="6" id="KW-0496">Mitochondrion</keyword>
<organism evidence="10 11">
    <name type="scientific">Podospora aff. communis PSN243</name>
    <dbReference type="NCBI Taxonomy" id="3040156"/>
    <lineage>
        <taxon>Eukaryota</taxon>
        <taxon>Fungi</taxon>
        <taxon>Dikarya</taxon>
        <taxon>Ascomycota</taxon>
        <taxon>Pezizomycotina</taxon>
        <taxon>Sordariomycetes</taxon>
        <taxon>Sordariomycetidae</taxon>
        <taxon>Sordariales</taxon>
        <taxon>Podosporaceae</taxon>
        <taxon>Podospora</taxon>
    </lineage>
</organism>
<protein>
    <recommendedName>
        <fullName evidence="9">DUF676 domain-containing protein</fullName>
    </recommendedName>
</protein>
<reference evidence="10" key="1">
    <citation type="journal article" date="2023" name="Mol. Phylogenet. Evol.">
        <title>Genome-scale phylogeny and comparative genomics of the fungal order Sordariales.</title>
        <authorList>
            <person name="Hensen N."/>
            <person name="Bonometti L."/>
            <person name="Westerberg I."/>
            <person name="Brannstrom I.O."/>
            <person name="Guillou S."/>
            <person name="Cros-Aarteil S."/>
            <person name="Calhoun S."/>
            <person name="Haridas S."/>
            <person name="Kuo A."/>
            <person name="Mondo S."/>
            <person name="Pangilinan J."/>
            <person name="Riley R."/>
            <person name="LaButti K."/>
            <person name="Andreopoulos B."/>
            <person name="Lipzen A."/>
            <person name="Chen C."/>
            <person name="Yan M."/>
            <person name="Daum C."/>
            <person name="Ng V."/>
            <person name="Clum A."/>
            <person name="Steindorff A."/>
            <person name="Ohm R.A."/>
            <person name="Martin F."/>
            <person name="Silar P."/>
            <person name="Natvig D.O."/>
            <person name="Lalanne C."/>
            <person name="Gautier V."/>
            <person name="Ament-Velasquez S.L."/>
            <person name="Kruys A."/>
            <person name="Hutchinson M.I."/>
            <person name="Powell A.J."/>
            <person name="Barry K."/>
            <person name="Miller A.N."/>
            <person name="Grigoriev I.V."/>
            <person name="Debuchy R."/>
            <person name="Gladieux P."/>
            <person name="Hiltunen Thoren M."/>
            <person name="Johannesson H."/>
        </authorList>
    </citation>
    <scope>NUCLEOTIDE SEQUENCE</scope>
    <source>
        <strain evidence="10">PSN243</strain>
    </source>
</reference>
<dbReference type="Gene3D" id="3.40.50.300">
    <property type="entry name" value="P-loop containing nucleotide triphosphate hydrolases"/>
    <property type="match status" value="1"/>
</dbReference>
<dbReference type="Gene3D" id="1.25.40.10">
    <property type="entry name" value="Tetratricopeptide repeat domain"/>
    <property type="match status" value="1"/>
</dbReference>
<evidence type="ECO:0000259" key="9">
    <source>
        <dbReference type="Pfam" id="PF05057"/>
    </source>
</evidence>
<keyword evidence="11" id="KW-1185">Reference proteome</keyword>
<dbReference type="Gene3D" id="3.40.50.1820">
    <property type="entry name" value="alpha/beta hydrolase"/>
    <property type="match status" value="1"/>
</dbReference>
<reference evidence="10" key="2">
    <citation type="submission" date="2023-05" db="EMBL/GenBank/DDBJ databases">
        <authorList>
            <consortium name="Lawrence Berkeley National Laboratory"/>
            <person name="Steindorff A."/>
            <person name="Hensen N."/>
            <person name="Bonometti L."/>
            <person name="Westerberg I."/>
            <person name="Brannstrom I.O."/>
            <person name="Guillou S."/>
            <person name="Cros-Aarteil S."/>
            <person name="Calhoun S."/>
            <person name="Haridas S."/>
            <person name="Kuo A."/>
            <person name="Mondo S."/>
            <person name="Pangilinan J."/>
            <person name="Riley R."/>
            <person name="Labutti K."/>
            <person name="Andreopoulos B."/>
            <person name="Lipzen A."/>
            <person name="Chen C."/>
            <person name="Yanf M."/>
            <person name="Daum C."/>
            <person name="Ng V."/>
            <person name="Clum A."/>
            <person name="Ohm R."/>
            <person name="Martin F."/>
            <person name="Silar P."/>
            <person name="Natvig D."/>
            <person name="Lalanne C."/>
            <person name="Gautier V."/>
            <person name="Ament-Velasquez S.L."/>
            <person name="Kruys A."/>
            <person name="Hutchinson M.I."/>
            <person name="Powell A.J."/>
            <person name="Barry K."/>
            <person name="Miller A.N."/>
            <person name="Grigoriev I.V."/>
            <person name="Debuchy R."/>
            <person name="Gladieux P."/>
            <person name="Thoren M.H."/>
            <person name="Johannesson H."/>
        </authorList>
    </citation>
    <scope>NUCLEOTIDE SEQUENCE</scope>
    <source>
        <strain evidence="10">PSN243</strain>
    </source>
</reference>
<evidence type="ECO:0000256" key="6">
    <source>
        <dbReference type="ARBA" id="ARBA00023128"/>
    </source>
</evidence>
<comment type="subcellular location">
    <subcellularLocation>
        <location evidence="2">Endoplasmic reticulum</location>
    </subcellularLocation>
    <subcellularLocation>
        <location evidence="3">Membrane</location>
    </subcellularLocation>
    <subcellularLocation>
        <location evidence="1">Mitochondrion</location>
    </subcellularLocation>
</comment>
<keyword evidence="7" id="KW-0472">Membrane</keyword>
<evidence type="ECO:0000313" key="10">
    <source>
        <dbReference type="EMBL" id="KAK4451012.1"/>
    </source>
</evidence>
<accession>A0AAV9GUC7</accession>
<comment type="caution">
    <text evidence="10">The sequence shown here is derived from an EMBL/GenBank/DDBJ whole genome shotgun (WGS) entry which is preliminary data.</text>
</comment>
<dbReference type="AlphaFoldDB" id="A0AAV9GUC7"/>
<feature type="region of interest" description="Disordered" evidence="8">
    <location>
        <begin position="446"/>
        <end position="487"/>
    </location>
</feature>
<dbReference type="Proteomes" id="UP001321760">
    <property type="component" value="Unassembled WGS sequence"/>
</dbReference>
<keyword evidence="5" id="KW-0256">Endoplasmic reticulum</keyword>
<dbReference type="InterPro" id="IPR029058">
    <property type="entry name" value="AB_hydrolase_fold"/>
</dbReference>
<evidence type="ECO:0000256" key="1">
    <source>
        <dbReference type="ARBA" id="ARBA00004173"/>
    </source>
</evidence>
<dbReference type="InterPro" id="IPR011990">
    <property type="entry name" value="TPR-like_helical_dom_sf"/>
</dbReference>
<feature type="compositionally biased region" description="Basic and acidic residues" evidence="8">
    <location>
        <begin position="453"/>
        <end position="468"/>
    </location>
</feature>
<evidence type="ECO:0000256" key="3">
    <source>
        <dbReference type="ARBA" id="ARBA00004370"/>
    </source>
</evidence>
<evidence type="ECO:0000313" key="11">
    <source>
        <dbReference type="Proteomes" id="UP001321760"/>
    </source>
</evidence>
<dbReference type="Pfam" id="PF05057">
    <property type="entry name" value="DUF676"/>
    <property type="match status" value="1"/>
</dbReference>
<name>A0AAV9GUC7_9PEZI</name>
<dbReference type="PANTHER" id="PTHR48182:SF2">
    <property type="entry name" value="PROTEIN SERAC1"/>
    <property type="match status" value="1"/>
</dbReference>
<evidence type="ECO:0000256" key="2">
    <source>
        <dbReference type="ARBA" id="ARBA00004240"/>
    </source>
</evidence>
<dbReference type="InterPro" id="IPR027417">
    <property type="entry name" value="P-loop_NTPase"/>
</dbReference>
<evidence type="ECO:0000256" key="7">
    <source>
        <dbReference type="ARBA" id="ARBA00023136"/>
    </source>
</evidence>
<dbReference type="SUPFAM" id="SSF53474">
    <property type="entry name" value="alpha/beta-Hydrolases"/>
    <property type="match status" value="1"/>
</dbReference>